<protein>
    <submittedName>
        <fullName evidence="1">Uncharacterized protein</fullName>
    </submittedName>
</protein>
<dbReference type="AlphaFoldDB" id="A0A3G2SZ78"/>
<evidence type="ECO:0000313" key="1">
    <source>
        <dbReference type="EMBL" id="AYO53171.1"/>
    </source>
</evidence>
<accession>A0A3G2SZ78</accession>
<dbReference type="RefSeq" id="WP_087552151.1">
    <property type="nucleotide sequence ID" value="NZ_CP033133.1"/>
</dbReference>
<sequence>MYPLGVDCVWIAVDQDGMLGVFLTAGEGAIPLNAIQSTIIELAQLEKEILQLPITSLASLQTSVPRPDDFIAFAERGFFVYDYSSLYNYELVCLPKTPLYIQQLPNTYANFLQHLILKNALYKNTIILNIKSEFNEIELPH</sequence>
<dbReference type="EMBL" id="CP033133">
    <property type="protein sequence ID" value="AYO53171.1"/>
    <property type="molecule type" value="Genomic_DNA"/>
</dbReference>
<proteinExistence type="predicted"/>
<name>A0A3G2SZ78_9GAMM</name>
<dbReference type="Proteomes" id="UP000279962">
    <property type="component" value="Chromosome"/>
</dbReference>
<reference evidence="1 2" key="1">
    <citation type="submission" date="2018-10" db="EMBL/GenBank/DDBJ databases">
        <title>The complete genome of Acinetobacter wuhouensis strain WCHAW010062.</title>
        <authorList>
            <person name="Hu Y."/>
            <person name="Long H."/>
            <person name="Feng Y."/>
            <person name="Zong Z."/>
        </authorList>
    </citation>
    <scope>NUCLEOTIDE SEQUENCE [LARGE SCALE GENOMIC DNA]</scope>
    <source>
        <strain evidence="1 2">WCHAW010062</strain>
    </source>
</reference>
<evidence type="ECO:0000313" key="2">
    <source>
        <dbReference type="Proteomes" id="UP000279962"/>
    </source>
</evidence>
<gene>
    <name evidence="1" type="ORF">CDG68_05590</name>
</gene>
<organism evidence="1 2">
    <name type="scientific">Acinetobacter wuhouensis</name>
    <dbReference type="NCBI Taxonomy" id="1879050"/>
    <lineage>
        <taxon>Bacteria</taxon>
        <taxon>Pseudomonadati</taxon>
        <taxon>Pseudomonadota</taxon>
        <taxon>Gammaproteobacteria</taxon>
        <taxon>Moraxellales</taxon>
        <taxon>Moraxellaceae</taxon>
        <taxon>Acinetobacter</taxon>
    </lineage>
</organism>